<dbReference type="Gene3D" id="1.10.1280.10">
    <property type="entry name" value="Di-copper center containing domain from catechol oxidase"/>
    <property type="match status" value="1"/>
</dbReference>
<evidence type="ECO:0000313" key="5">
    <source>
        <dbReference type="Proteomes" id="UP000799753"/>
    </source>
</evidence>
<keyword evidence="1" id="KW-0479">Metal-binding</keyword>
<dbReference type="InterPro" id="IPR050316">
    <property type="entry name" value="Tyrosinase/Hemocyanin"/>
</dbReference>
<gene>
    <name evidence="4" type="ORF">P280DRAFT_448786</name>
</gene>
<dbReference type="InterPro" id="IPR008922">
    <property type="entry name" value="Di-copper_centre_dom_sf"/>
</dbReference>
<dbReference type="AlphaFoldDB" id="A0A6A6S676"/>
<reference evidence="4" key="1">
    <citation type="journal article" date="2020" name="Stud. Mycol.">
        <title>101 Dothideomycetes genomes: a test case for predicting lifestyles and emergence of pathogens.</title>
        <authorList>
            <person name="Haridas S."/>
            <person name="Albert R."/>
            <person name="Binder M."/>
            <person name="Bloem J."/>
            <person name="Labutti K."/>
            <person name="Salamov A."/>
            <person name="Andreopoulos B."/>
            <person name="Baker S."/>
            <person name="Barry K."/>
            <person name="Bills G."/>
            <person name="Bluhm B."/>
            <person name="Cannon C."/>
            <person name="Castanera R."/>
            <person name="Culley D."/>
            <person name="Daum C."/>
            <person name="Ezra D."/>
            <person name="Gonzalez J."/>
            <person name="Henrissat B."/>
            <person name="Kuo A."/>
            <person name="Liang C."/>
            <person name="Lipzen A."/>
            <person name="Lutzoni F."/>
            <person name="Magnuson J."/>
            <person name="Mondo S."/>
            <person name="Nolan M."/>
            <person name="Ohm R."/>
            <person name="Pangilinan J."/>
            <person name="Park H.-J."/>
            <person name="Ramirez L."/>
            <person name="Alfaro M."/>
            <person name="Sun H."/>
            <person name="Tritt A."/>
            <person name="Yoshinaga Y."/>
            <person name="Zwiers L.-H."/>
            <person name="Turgeon B."/>
            <person name="Goodwin S."/>
            <person name="Spatafora J."/>
            <person name="Crous P."/>
            <person name="Grigoriev I."/>
        </authorList>
    </citation>
    <scope>NUCLEOTIDE SEQUENCE</scope>
    <source>
        <strain evidence="4">CBS 473.64</strain>
    </source>
</reference>
<dbReference type="PROSITE" id="PS00497">
    <property type="entry name" value="TYROSINASE_1"/>
    <property type="match status" value="1"/>
</dbReference>
<evidence type="ECO:0000256" key="1">
    <source>
        <dbReference type="ARBA" id="ARBA00022723"/>
    </source>
</evidence>
<evidence type="ECO:0000313" key="4">
    <source>
        <dbReference type="EMBL" id="KAF2641664.1"/>
    </source>
</evidence>
<sequence>MHLNTSIALCLLAGAVSQASPTPQKRASITLPTSASTDITEAVEQLAHIASYAQDTWNTTLAGTNSKRKRGTCNIGNVSVRKEWNALSNVEKKAYTDAVVCLQSKEAQTPTSLIPGVRSRFDDWVGAHINQTREIHYTGIFLAWHRYFTWEYERALQNECNYTGTQPYWDWTQTAITGLENSSMLDGSEYSMSGNGAYVANRSSTVVLGDSNGVDEIIAPAGTGGGCVTSGPFANMTVNLGPVSLIVPGNSTESNGDGLEYNPRCLKRDLTTEINRRYANATSVVDTLIKDNVDQFQMTMQGMPDSGELGIHGGGHFAMGGDPARDLYISPGEPLFFLHHAMIDRVWWMYQSFNIEANTAAEGISGTATWLNEPASANTTLETMLNLGYAAGESIAMSELMSTIDGPFCYAYE</sequence>
<dbReference type="EMBL" id="MU006782">
    <property type="protein sequence ID" value="KAF2641664.1"/>
    <property type="molecule type" value="Genomic_DNA"/>
</dbReference>
<feature type="signal peptide" evidence="2">
    <location>
        <begin position="1"/>
        <end position="19"/>
    </location>
</feature>
<keyword evidence="5" id="KW-1185">Reference proteome</keyword>
<dbReference type="GO" id="GO:0046872">
    <property type="term" value="F:metal ion binding"/>
    <property type="evidence" value="ECO:0007669"/>
    <property type="project" value="UniProtKB-KW"/>
</dbReference>
<evidence type="ECO:0000256" key="2">
    <source>
        <dbReference type="SAM" id="SignalP"/>
    </source>
</evidence>
<dbReference type="OrthoDB" id="6132182at2759"/>
<dbReference type="PANTHER" id="PTHR11474">
    <property type="entry name" value="TYROSINASE FAMILY MEMBER"/>
    <property type="match status" value="1"/>
</dbReference>
<proteinExistence type="predicted"/>
<name>A0A6A6S676_9PLEO</name>
<feature type="chain" id="PRO_5025589301" evidence="2">
    <location>
        <begin position="20"/>
        <end position="413"/>
    </location>
</feature>
<organism evidence="4 5">
    <name type="scientific">Massarina eburnea CBS 473.64</name>
    <dbReference type="NCBI Taxonomy" id="1395130"/>
    <lineage>
        <taxon>Eukaryota</taxon>
        <taxon>Fungi</taxon>
        <taxon>Dikarya</taxon>
        <taxon>Ascomycota</taxon>
        <taxon>Pezizomycotina</taxon>
        <taxon>Dothideomycetes</taxon>
        <taxon>Pleosporomycetidae</taxon>
        <taxon>Pleosporales</taxon>
        <taxon>Massarineae</taxon>
        <taxon>Massarinaceae</taxon>
        <taxon>Massarina</taxon>
    </lineage>
</organism>
<feature type="domain" description="Tyrosinase copper-binding" evidence="3">
    <location>
        <begin position="136"/>
        <end position="153"/>
    </location>
</feature>
<protein>
    <submittedName>
        <fullName evidence="4">Di-copper centre-containing protein</fullName>
    </submittedName>
</protein>
<keyword evidence="2" id="KW-0732">Signal</keyword>
<dbReference type="SUPFAM" id="SSF48056">
    <property type="entry name" value="Di-copper centre-containing domain"/>
    <property type="match status" value="1"/>
</dbReference>
<dbReference type="GO" id="GO:0016491">
    <property type="term" value="F:oxidoreductase activity"/>
    <property type="evidence" value="ECO:0007669"/>
    <property type="project" value="InterPro"/>
</dbReference>
<accession>A0A6A6S676</accession>
<evidence type="ECO:0000259" key="3">
    <source>
        <dbReference type="PROSITE" id="PS00497"/>
    </source>
</evidence>
<dbReference type="PANTHER" id="PTHR11474:SF116">
    <property type="entry name" value="TYROSINASE"/>
    <property type="match status" value="1"/>
</dbReference>
<dbReference type="Pfam" id="PF00264">
    <property type="entry name" value="Tyrosinase"/>
    <property type="match status" value="1"/>
</dbReference>
<dbReference type="InterPro" id="IPR002227">
    <property type="entry name" value="Tyrosinase_Cu-bd"/>
</dbReference>
<dbReference type="PRINTS" id="PR00092">
    <property type="entry name" value="TYROSINASE"/>
</dbReference>
<dbReference type="Proteomes" id="UP000799753">
    <property type="component" value="Unassembled WGS sequence"/>
</dbReference>